<evidence type="ECO:0000313" key="2">
    <source>
        <dbReference type="EMBL" id="VDI33288.1"/>
    </source>
</evidence>
<feature type="coiled-coil region" evidence="1">
    <location>
        <begin position="16"/>
        <end position="43"/>
    </location>
</feature>
<reference evidence="2" key="1">
    <citation type="submission" date="2018-11" db="EMBL/GenBank/DDBJ databases">
        <authorList>
            <person name="Alioto T."/>
            <person name="Alioto T."/>
        </authorList>
    </citation>
    <scope>NUCLEOTIDE SEQUENCE</scope>
</reference>
<comment type="caution">
    <text evidence="2">The sequence shown here is derived from an EMBL/GenBank/DDBJ whole genome shotgun (WGS) entry which is preliminary data.</text>
</comment>
<accession>A0A8B6EDJ0</accession>
<dbReference type="Gene3D" id="1.20.1170.10">
    <property type="match status" value="1"/>
</dbReference>
<gene>
    <name evidence="2" type="ORF">MGAL_10B021436</name>
</gene>
<sequence>SGYALGSLSCPTCKQNTELQQQVNTLQQQVRQLTAANQAIRQQLTADNQAIQQQRTECTTSLSANQQQLQQCNEQLNSCNTNIALLTSQLTICQGELLSFTSIETEFQQCSINTGASQCRAAGCFMGCYALELNTLYTIPAIP</sequence>
<evidence type="ECO:0000313" key="3">
    <source>
        <dbReference type="Proteomes" id="UP000596742"/>
    </source>
</evidence>
<feature type="non-terminal residue" evidence="2">
    <location>
        <position position="1"/>
    </location>
</feature>
<organism evidence="2 3">
    <name type="scientific">Mytilus galloprovincialis</name>
    <name type="common">Mediterranean mussel</name>
    <dbReference type="NCBI Taxonomy" id="29158"/>
    <lineage>
        <taxon>Eukaryota</taxon>
        <taxon>Metazoa</taxon>
        <taxon>Spiralia</taxon>
        <taxon>Lophotrochozoa</taxon>
        <taxon>Mollusca</taxon>
        <taxon>Bivalvia</taxon>
        <taxon>Autobranchia</taxon>
        <taxon>Pteriomorphia</taxon>
        <taxon>Mytilida</taxon>
        <taxon>Mytiloidea</taxon>
        <taxon>Mytilidae</taxon>
        <taxon>Mytilinae</taxon>
        <taxon>Mytilus</taxon>
    </lineage>
</organism>
<dbReference type="AlphaFoldDB" id="A0A8B6EDJ0"/>
<keyword evidence="1" id="KW-0175">Coiled coil</keyword>
<keyword evidence="3" id="KW-1185">Reference proteome</keyword>
<protein>
    <submittedName>
        <fullName evidence="2">Uncharacterized protein</fullName>
    </submittedName>
</protein>
<dbReference type="OrthoDB" id="6146463at2759"/>
<proteinExistence type="predicted"/>
<dbReference type="EMBL" id="UYJE01005020">
    <property type="protein sequence ID" value="VDI33288.1"/>
    <property type="molecule type" value="Genomic_DNA"/>
</dbReference>
<dbReference type="Proteomes" id="UP000596742">
    <property type="component" value="Unassembled WGS sequence"/>
</dbReference>
<evidence type="ECO:0000256" key="1">
    <source>
        <dbReference type="SAM" id="Coils"/>
    </source>
</evidence>
<name>A0A8B6EDJ0_MYTGA</name>